<dbReference type="Proteomes" id="UP000623687">
    <property type="component" value="Unassembled WGS sequence"/>
</dbReference>
<dbReference type="PANTHER" id="PTHR37171">
    <property type="entry name" value="SERINE/THREONINE-PROTEIN KINASE YRZF-RELATED"/>
    <property type="match status" value="1"/>
</dbReference>
<feature type="region of interest" description="Disordered" evidence="1">
    <location>
        <begin position="407"/>
        <end position="433"/>
    </location>
</feature>
<comment type="caution">
    <text evidence="3">The sequence shown here is derived from an EMBL/GenBank/DDBJ whole genome shotgun (WGS) entry which is preliminary data.</text>
</comment>
<evidence type="ECO:0000259" key="2">
    <source>
        <dbReference type="PROSITE" id="PS50011"/>
    </source>
</evidence>
<dbReference type="InterPro" id="IPR011009">
    <property type="entry name" value="Kinase-like_dom_sf"/>
</dbReference>
<reference evidence="3" key="1">
    <citation type="submission" date="2019-07" db="EMBL/GenBank/DDBJ databases">
        <authorList>
            <person name="Palmer J.M."/>
        </authorList>
    </citation>
    <scope>NUCLEOTIDE SEQUENCE</scope>
    <source>
        <strain evidence="3">PC9</strain>
    </source>
</reference>
<organism evidence="3 4">
    <name type="scientific">Pleurotus ostreatus</name>
    <name type="common">Oyster mushroom</name>
    <name type="synonym">White-rot fungus</name>
    <dbReference type="NCBI Taxonomy" id="5322"/>
    <lineage>
        <taxon>Eukaryota</taxon>
        <taxon>Fungi</taxon>
        <taxon>Dikarya</taxon>
        <taxon>Basidiomycota</taxon>
        <taxon>Agaricomycotina</taxon>
        <taxon>Agaricomycetes</taxon>
        <taxon>Agaricomycetidae</taxon>
        <taxon>Agaricales</taxon>
        <taxon>Pleurotineae</taxon>
        <taxon>Pleurotaceae</taxon>
        <taxon>Pleurotus</taxon>
    </lineage>
</organism>
<gene>
    <name evidence="3" type="ORF">PC9H_002975</name>
</gene>
<evidence type="ECO:0000256" key="1">
    <source>
        <dbReference type="SAM" id="MobiDB-lite"/>
    </source>
</evidence>
<dbReference type="AlphaFoldDB" id="A0A8H7A007"/>
<dbReference type="SUPFAM" id="SSF56112">
    <property type="entry name" value="Protein kinase-like (PK-like)"/>
    <property type="match status" value="1"/>
</dbReference>
<sequence>MKNVKHQAQDKTRWATPTLSLFHRSSHMSSEDGEEIEALLKYNPPPIQASPILTEFDAPALSFYDKHLSSSLALNRVAYSPTMLQNITKAIEACMDGVDAQGISLPPITDHDHFRTKKQRETIWADTKATDARSIASLYKATTADNCQAVASTLFLTPHCSMWLSAIFFDRVDMEDNPTDQTFTLEDYSINLPSNNGEPRFHPVINDCLSEDKSQLLRSLLKRDSRLATWEFLPYTSQAISVLQNLRGEKNQWRTTTRFNMRTHPPIGAFHSPNAAIPFDAEVTPWHPQNLTRNLRPKKPASLAKISNYPSAKICFTPPPPKKRSAIISEVLQHAWVTACRRDSTFIIFQCGNYERIGVRHRATRTLYLSDVINVPDITDPGSYTELHVNLYILILQDAIQRAAHLSPQDDLPPISQKRGRDEPLVRTRQLHKHCSPTNRLDDEVMADMITPSFYGDISSRHLLLVSLRYGVYSSPNPATFFRSGHQVNVSGAKRSRYKATEYIHIRLTSLITRGATGTVHGGRLEAHRRDGVPCSSDIVVKLAFSGAQKQRLQHEATIYEHLTKAGVDGIPTCYGIFEDSHGGPLVLVTSHEGTCLQHWTREHNISVPRTWRKKFLRVLEAIHRAGVCHRDIRPENLVVNASNDARIVGFDWADLVSSASAIRREYEHLRNLLGGQHIPPGSYPSPVTANS</sequence>
<accession>A0A8H7A007</accession>
<evidence type="ECO:0000313" key="3">
    <source>
        <dbReference type="EMBL" id="KAF7436149.1"/>
    </source>
</evidence>
<dbReference type="EMBL" id="JACETU010000002">
    <property type="protein sequence ID" value="KAF7436149.1"/>
    <property type="molecule type" value="Genomic_DNA"/>
</dbReference>
<dbReference type="PROSITE" id="PS50011">
    <property type="entry name" value="PROTEIN_KINASE_DOM"/>
    <property type="match status" value="1"/>
</dbReference>
<dbReference type="InterPro" id="IPR008266">
    <property type="entry name" value="Tyr_kinase_AS"/>
</dbReference>
<dbReference type="InterPro" id="IPR000719">
    <property type="entry name" value="Prot_kinase_dom"/>
</dbReference>
<dbReference type="InterPro" id="IPR052396">
    <property type="entry name" value="Meiotic_Drive_Suppr_Kinase"/>
</dbReference>
<feature type="domain" description="Protein kinase" evidence="2">
    <location>
        <begin position="506"/>
        <end position="692"/>
    </location>
</feature>
<protein>
    <recommendedName>
        <fullName evidence="2">Protein kinase domain-containing protein</fullName>
    </recommendedName>
</protein>
<dbReference type="VEuPathDB" id="FungiDB:PC9H_002975"/>
<dbReference type="Gene3D" id="1.10.510.10">
    <property type="entry name" value="Transferase(Phosphotransferase) domain 1"/>
    <property type="match status" value="1"/>
</dbReference>
<dbReference type="GeneID" id="59372793"/>
<evidence type="ECO:0000313" key="4">
    <source>
        <dbReference type="Proteomes" id="UP000623687"/>
    </source>
</evidence>
<dbReference type="OrthoDB" id="2521594at2759"/>
<dbReference type="Pfam" id="PF00069">
    <property type="entry name" value="Pkinase"/>
    <property type="match status" value="1"/>
</dbReference>
<keyword evidence="4" id="KW-1185">Reference proteome</keyword>
<name>A0A8H7A007_PLEOS</name>
<dbReference type="PROSITE" id="PS00109">
    <property type="entry name" value="PROTEIN_KINASE_TYR"/>
    <property type="match status" value="1"/>
</dbReference>
<dbReference type="PANTHER" id="PTHR37171:SF1">
    <property type="entry name" value="SERINE_THREONINE-PROTEIN KINASE YRZF-RELATED"/>
    <property type="match status" value="1"/>
</dbReference>
<dbReference type="GO" id="GO:0005524">
    <property type="term" value="F:ATP binding"/>
    <property type="evidence" value="ECO:0007669"/>
    <property type="project" value="InterPro"/>
</dbReference>
<proteinExistence type="predicted"/>
<dbReference type="RefSeq" id="XP_036634048.1">
    <property type="nucleotide sequence ID" value="XM_036772575.1"/>
</dbReference>
<dbReference type="GO" id="GO:0004672">
    <property type="term" value="F:protein kinase activity"/>
    <property type="evidence" value="ECO:0007669"/>
    <property type="project" value="InterPro"/>
</dbReference>